<organism evidence="1 2">
    <name type="scientific">Cymbomonas tetramitiformis</name>
    <dbReference type="NCBI Taxonomy" id="36881"/>
    <lineage>
        <taxon>Eukaryota</taxon>
        <taxon>Viridiplantae</taxon>
        <taxon>Chlorophyta</taxon>
        <taxon>Pyramimonadophyceae</taxon>
        <taxon>Pyramimonadales</taxon>
        <taxon>Pyramimonadaceae</taxon>
        <taxon>Cymbomonas</taxon>
    </lineage>
</organism>
<comment type="caution">
    <text evidence="1">The sequence shown here is derived from an EMBL/GenBank/DDBJ whole genome shotgun (WGS) entry which is preliminary data.</text>
</comment>
<name>A0AAE0CG60_9CHLO</name>
<evidence type="ECO:0000313" key="1">
    <source>
        <dbReference type="EMBL" id="KAK3254443.1"/>
    </source>
</evidence>
<reference evidence="1 2" key="1">
    <citation type="journal article" date="2015" name="Genome Biol. Evol.">
        <title>Comparative Genomics of a Bacterivorous Green Alga Reveals Evolutionary Causalities and Consequences of Phago-Mixotrophic Mode of Nutrition.</title>
        <authorList>
            <person name="Burns J.A."/>
            <person name="Paasch A."/>
            <person name="Narechania A."/>
            <person name="Kim E."/>
        </authorList>
    </citation>
    <scope>NUCLEOTIDE SEQUENCE [LARGE SCALE GENOMIC DNA]</scope>
    <source>
        <strain evidence="1 2">PLY_AMNH</strain>
    </source>
</reference>
<accession>A0AAE0CG60</accession>
<dbReference type="EMBL" id="LGRX02023582">
    <property type="protein sequence ID" value="KAK3254443.1"/>
    <property type="molecule type" value="Genomic_DNA"/>
</dbReference>
<protein>
    <submittedName>
        <fullName evidence="1">Uncharacterized protein</fullName>
    </submittedName>
</protein>
<sequence>MIQDPLDAPLLLELQRRRRRRRQQPLLQQQQRGIEPMRQHFDFLLRRSQEDSRNLASADTDGSWSYAVTLQNPELVRRASCLWRQLYLHDIKLRDENIRSEADVRINKFLWSEGLNDVGSTSCGGAKASTTLDQQVAVERRPQRRWINRPSTLGRSKLEPRESVGAHRASGTNAALAIASLPQYTDCSKVVNTASVQEKGGIKAVYTASVQEKGGIKASRL</sequence>
<proteinExistence type="predicted"/>
<keyword evidence="2" id="KW-1185">Reference proteome</keyword>
<evidence type="ECO:0000313" key="2">
    <source>
        <dbReference type="Proteomes" id="UP001190700"/>
    </source>
</evidence>
<dbReference type="Proteomes" id="UP001190700">
    <property type="component" value="Unassembled WGS sequence"/>
</dbReference>
<dbReference type="AlphaFoldDB" id="A0AAE0CG60"/>
<gene>
    <name evidence="1" type="ORF">CYMTET_36341</name>
</gene>